<dbReference type="PANTHER" id="PTHR22972:SF5">
    <property type="entry name" value="INACTIVE TYROSINE-PROTEIN KINASE PEAK1"/>
    <property type="match status" value="1"/>
</dbReference>
<evidence type="ECO:0000313" key="4">
    <source>
        <dbReference type="Proteomes" id="UP001239994"/>
    </source>
</evidence>
<organism evidence="3 4">
    <name type="scientific">Electrophorus voltai</name>
    <dbReference type="NCBI Taxonomy" id="2609070"/>
    <lineage>
        <taxon>Eukaryota</taxon>
        <taxon>Metazoa</taxon>
        <taxon>Chordata</taxon>
        <taxon>Craniata</taxon>
        <taxon>Vertebrata</taxon>
        <taxon>Euteleostomi</taxon>
        <taxon>Actinopterygii</taxon>
        <taxon>Neopterygii</taxon>
        <taxon>Teleostei</taxon>
        <taxon>Ostariophysi</taxon>
        <taxon>Gymnotiformes</taxon>
        <taxon>Gymnotoidei</taxon>
        <taxon>Gymnotidae</taxon>
        <taxon>Electrophorus</taxon>
    </lineage>
</organism>
<dbReference type="AlphaFoldDB" id="A0AAD9E695"/>
<protein>
    <recommendedName>
        <fullName evidence="5">Protein kinase domain-containing protein</fullName>
    </recommendedName>
</protein>
<dbReference type="EMBL" id="JAROKS010000002">
    <property type="protein sequence ID" value="KAK1805983.1"/>
    <property type="molecule type" value="Genomic_DNA"/>
</dbReference>
<evidence type="ECO:0000256" key="2">
    <source>
        <dbReference type="SAM" id="MobiDB-lite"/>
    </source>
</evidence>
<dbReference type="InterPro" id="IPR051511">
    <property type="entry name" value="MitoQC_Scaffold_Kinases"/>
</dbReference>
<accession>A0AAD9E695</accession>
<reference evidence="3" key="1">
    <citation type="submission" date="2023-03" db="EMBL/GenBank/DDBJ databases">
        <title>Electrophorus voltai genome.</title>
        <authorList>
            <person name="Bian C."/>
        </authorList>
    </citation>
    <scope>NUCLEOTIDE SEQUENCE</scope>
    <source>
        <strain evidence="3">CB-2022</strain>
        <tissue evidence="3">Muscle</tissue>
    </source>
</reference>
<evidence type="ECO:0000313" key="3">
    <source>
        <dbReference type="EMBL" id="KAK1805983.1"/>
    </source>
</evidence>
<dbReference type="Proteomes" id="UP001239994">
    <property type="component" value="Unassembled WGS sequence"/>
</dbReference>
<evidence type="ECO:0008006" key="5">
    <source>
        <dbReference type="Google" id="ProtNLM"/>
    </source>
</evidence>
<comment type="caution">
    <text evidence="3">The sequence shown here is derived from an EMBL/GenBank/DDBJ whole genome shotgun (WGS) entry which is preliminary data.</text>
</comment>
<comment type="similarity">
    <text evidence="1">Belongs to the protein kinase superfamily.</text>
</comment>
<dbReference type="GO" id="GO:0004672">
    <property type="term" value="F:protein kinase activity"/>
    <property type="evidence" value="ECO:0007669"/>
    <property type="project" value="TreeGrafter"/>
</dbReference>
<feature type="non-terminal residue" evidence="3">
    <location>
        <position position="1"/>
    </location>
</feature>
<keyword evidence="4" id="KW-1185">Reference proteome</keyword>
<gene>
    <name evidence="3" type="ORF">P4O66_013029</name>
</gene>
<proteinExistence type="inferred from homology"/>
<feature type="region of interest" description="Disordered" evidence="2">
    <location>
        <begin position="285"/>
        <end position="307"/>
    </location>
</feature>
<evidence type="ECO:0000256" key="1">
    <source>
        <dbReference type="ARBA" id="ARBA00038349"/>
    </source>
</evidence>
<dbReference type="PANTHER" id="PTHR22972">
    <property type="entry name" value="SERINE/THREONINE PROTEIN KINASE"/>
    <property type="match status" value="1"/>
</dbReference>
<name>A0AAD9E695_9TELE</name>
<sequence length="515" mass="58246">MDCTLPRDTTARSSCAPPALPMKQHRSQSSSASSVSDLQLEGGTCNLSGNSSPASPFTDVFATPTDCHAAQCPIHHCGPSGHHKERFFSDETPPPIPKKKLVRTLSLHNPALEHSSPCCCRNSHCEAKDYQVHHAGEWEKECALKTHYLNRFDFETLDHHLDVSGSFYHQEQVYAGIQNSYLQFMRNTVRHLETMVLLDEQEVDMVRRLQPEDCLLCEDEQPMMMEQEIFFTVIFPKVPTQCLSAKVNRKGSVFMHSKPVPHHPNTEEIIAHFPPQMTKEKLQLSQIPASTDLSREGSTEPSQESDITKGCPLLSYLERGITVSIVRDFPWGTLEDFVQEGVSLYHSRPDVYERRLCLLMLQVVQGLCHLGVHDGEHGELAPQRIMLVWRSTRNKGPAKKAEAPAEHKRVMKRDCLLRHSNVDKNEGSDEVLYKNLSMRKVHVSWGRWGAPRVVISQAQCSQDLPSKELQLGRLLKHCLHQDAHTRRCTQYTPGLRHLIQQLTSETPGLQVADTA</sequence>
<feature type="region of interest" description="Disordered" evidence="2">
    <location>
        <begin position="1"/>
        <end position="35"/>
    </location>
</feature>